<dbReference type="Proteomes" id="UP000477680">
    <property type="component" value="Chromosome"/>
</dbReference>
<reference evidence="1 2" key="1">
    <citation type="submission" date="2020-02" db="EMBL/GenBank/DDBJ databases">
        <title>Genome sequencing for Kineobactrum sp. M2.</title>
        <authorList>
            <person name="Park S.-J."/>
        </authorList>
    </citation>
    <scope>NUCLEOTIDE SEQUENCE [LARGE SCALE GENOMIC DNA]</scope>
    <source>
        <strain evidence="1 2">M2</strain>
    </source>
</reference>
<evidence type="ECO:0000313" key="1">
    <source>
        <dbReference type="EMBL" id="QIB65157.1"/>
    </source>
</evidence>
<evidence type="ECO:0000313" key="2">
    <source>
        <dbReference type="Proteomes" id="UP000477680"/>
    </source>
</evidence>
<sequence>MVEFADTERELRLGHSTSWTAENCTMPKKSTIPDLCPMEPADPFGLGLSLPSGIRHLEINSHYYRELARFEFSRRLFRPIRFVIENNGEVTARNVHVDFRVPGTIGVIIVYTSDIPSRPSQKSNLLGISSPPMLLSNMSRQAPGSITITESDGYSVEIECGDLQPGRKVWSEVVYVCSKESQTITFRGAVFADNLPKPRNVELCINTTIDATALSVTQLLSL</sequence>
<name>A0A6C0U2F3_9GAMM</name>
<dbReference type="KEGG" id="kim:G3T16_06805"/>
<accession>A0A6C0U2F3</accession>
<gene>
    <name evidence="1" type="ORF">G3T16_06805</name>
</gene>
<dbReference type="RefSeq" id="WP_163494397.1">
    <property type="nucleotide sequence ID" value="NZ_CP048711.1"/>
</dbReference>
<keyword evidence="2" id="KW-1185">Reference proteome</keyword>
<organism evidence="1 2">
    <name type="scientific">Kineobactrum salinum</name>
    <dbReference type="NCBI Taxonomy" id="2708301"/>
    <lineage>
        <taxon>Bacteria</taxon>
        <taxon>Pseudomonadati</taxon>
        <taxon>Pseudomonadota</taxon>
        <taxon>Gammaproteobacteria</taxon>
        <taxon>Cellvibrionales</taxon>
        <taxon>Halieaceae</taxon>
        <taxon>Kineobactrum</taxon>
    </lineage>
</organism>
<dbReference type="AlphaFoldDB" id="A0A6C0U2F3"/>
<proteinExistence type="predicted"/>
<dbReference type="EMBL" id="CP048711">
    <property type="protein sequence ID" value="QIB65157.1"/>
    <property type="molecule type" value="Genomic_DNA"/>
</dbReference>
<protein>
    <submittedName>
        <fullName evidence="1">Uncharacterized protein</fullName>
    </submittedName>
</protein>